<name>A0A848H9B1_9BURK</name>
<evidence type="ECO:0000256" key="1">
    <source>
        <dbReference type="SAM" id="SignalP"/>
    </source>
</evidence>
<gene>
    <name evidence="3" type="ORF">HHL11_25300</name>
</gene>
<proteinExistence type="predicted"/>
<dbReference type="AlphaFoldDB" id="A0A848H9B1"/>
<feature type="chain" id="PRO_5033068437" evidence="1">
    <location>
        <begin position="23"/>
        <end position="147"/>
    </location>
</feature>
<accession>A0A848H9B1</accession>
<keyword evidence="4" id="KW-1185">Reference proteome</keyword>
<dbReference type="InterPro" id="IPR008816">
    <property type="entry name" value="Gly_zipper_2TM_dom"/>
</dbReference>
<dbReference type="Pfam" id="PF05433">
    <property type="entry name" value="Rick_17kDa_Anti"/>
    <property type="match status" value="1"/>
</dbReference>
<reference evidence="3 4" key="1">
    <citation type="submission" date="2020-04" db="EMBL/GenBank/DDBJ databases">
        <title>Ramlibacter sp. G-1-2-2 isolated from soil.</title>
        <authorList>
            <person name="Dahal R.H."/>
        </authorList>
    </citation>
    <scope>NUCLEOTIDE SEQUENCE [LARGE SCALE GENOMIC DNA]</scope>
    <source>
        <strain evidence="3 4">G-1-2-2</strain>
    </source>
</reference>
<dbReference type="PROSITE" id="PS51257">
    <property type="entry name" value="PROKAR_LIPOPROTEIN"/>
    <property type="match status" value="1"/>
</dbReference>
<evidence type="ECO:0000259" key="2">
    <source>
        <dbReference type="Pfam" id="PF05433"/>
    </source>
</evidence>
<protein>
    <submittedName>
        <fullName evidence="3">Glycine zipper 2TM domain-containing protein</fullName>
    </submittedName>
</protein>
<evidence type="ECO:0000313" key="4">
    <source>
        <dbReference type="Proteomes" id="UP000541185"/>
    </source>
</evidence>
<keyword evidence="1" id="KW-0732">Signal</keyword>
<feature type="signal peptide" evidence="1">
    <location>
        <begin position="1"/>
        <end position="22"/>
    </location>
</feature>
<dbReference type="GO" id="GO:0019867">
    <property type="term" value="C:outer membrane"/>
    <property type="evidence" value="ECO:0007669"/>
    <property type="project" value="InterPro"/>
</dbReference>
<dbReference type="EMBL" id="JABBFX010000003">
    <property type="protein sequence ID" value="NML47087.1"/>
    <property type="molecule type" value="Genomic_DNA"/>
</dbReference>
<feature type="domain" description="Glycine zipper 2TM" evidence="2">
    <location>
        <begin position="55"/>
        <end position="94"/>
    </location>
</feature>
<dbReference type="Proteomes" id="UP000541185">
    <property type="component" value="Unassembled WGS sequence"/>
</dbReference>
<evidence type="ECO:0000313" key="3">
    <source>
        <dbReference type="EMBL" id="NML47087.1"/>
    </source>
</evidence>
<sequence length="147" mass="14931">MAIRFISRLLAAVMSLAVVACAQPGFGPDQMSITQGTIEQITPTQIESSGNMGVGAVLGGIAGVGLGSLIGGGTGRDVAMVAGAIGGTMAGQETQRRFSSPVAGQQIFVRTDSGVLVEVTQQADMSLRVGQRVFVQGRGDAARVVPQ</sequence>
<organism evidence="3 4">
    <name type="scientific">Ramlibacter agri</name>
    <dbReference type="NCBI Taxonomy" id="2728837"/>
    <lineage>
        <taxon>Bacteria</taxon>
        <taxon>Pseudomonadati</taxon>
        <taxon>Pseudomonadota</taxon>
        <taxon>Betaproteobacteria</taxon>
        <taxon>Burkholderiales</taxon>
        <taxon>Comamonadaceae</taxon>
        <taxon>Ramlibacter</taxon>
    </lineage>
</organism>
<comment type="caution">
    <text evidence="3">The sequence shown here is derived from an EMBL/GenBank/DDBJ whole genome shotgun (WGS) entry which is preliminary data.</text>
</comment>